<proteinExistence type="predicted"/>
<dbReference type="Proteomes" id="UP001301958">
    <property type="component" value="Unassembled WGS sequence"/>
</dbReference>
<feature type="transmembrane region" description="Helical" evidence="3">
    <location>
        <begin position="1387"/>
        <end position="1408"/>
    </location>
</feature>
<feature type="transmembrane region" description="Helical" evidence="3">
    <location>
        <begin position="1002"/>
        <end position="1023"/>
    </location>
</feature>
<comment type="caution">
    <text evidence="6">The sequence shown here is derived from an EMBL/GenBank/DDBJ whole genome shotgun (WGS) entry which is preliminary data.</text>
</comment>
<keyword evidence="3" id="KW-1133">Transmembrane helix</keyword>
<sequence length="2907" mass="325939">MASFFQPPTSGDPVIAECNLTDAASGRRLVYCNRALAAEDRLRTPLQFFTLCFSAVCLAVPVLYFVCSRTWSLVKRWKRPRQGRSKANGRPAQGSSKSKKSLSLATSSSPLSPDDKFLGSIQSFQAVNPTITEISSPVSPVQPEKHAYIVPLPVAEPEPIQLPGILQNLKSSNGESTVLGCVNIQNVPQESISTWTASLTKLVRDDSLASGVILRMPSPPKDHEQDVLISILNELLVSLNEQEVPVIINLHHDDEATLEQVDLAMSSGLIVNNACILPDGQSRDYFRSYNLRKIMTRCAGERTKHPRFFVAFYDTWQIRPSPAVVCRAEKLARHFEAVFEHGPAISSLTGEVIPKSVSGFEVLRKPETTELQKVWTGQKKGVCVDSSSKCPGRDEEVASLDLEDLSEVIPGIEELFSPESVSGVVEAGPVTAGPQVRSQPSLQSLTTMQSVDDFWETTATGQQISSFGCAPLMMEATPKHYGAVVATQTHLRDLEMLHCFDETEVNKVVEQLRVFQPSSAQPELVTALSEALKQQKVLLYKGLATGFSIPDNAAEFWGVSGPTDDGTGLNIFVSRRCPGDTSTILHTWFAHHAVPRIDRYEEELRLEKALDLESKAVLPLSIRTSIEGATPFEALALVQRLGATGPHHTFQEAIHEHCRVVLLDQSSIANWNDAHSRRYQEGTITMEVLLQDRLSLFTRLGATQLPTLQNLLQLNSAVESLVDTALFAGDIDPLNRILTSLTHAYDPLHCLHDCQMVDINSEFLILIFLCALRKSALEDVYIEATDHCPLFSQPDQAAVFSELWVLGSQCELYFGMPPRALGKIIYDQHRAALQANPPPEEIGERKNGLMTVYAKPEPVVIQGNKIDPEGPARQGFSLFKAVEQMQKATSEFGALSIFCLPAMLDIVLLTFLGRGLFMTAFMGNKYVQPAVFALLISLLLSAGVTGWVGSVGNYYLCNYAYNNMVFFHVQRLSGGFAITLVVAIVGTIIYGVKVSVGPAFTFFAYVILIATYLNILGIMATMHQHGTPLTSGRTVLWRTMPVLFISPVVSTFVNGHDLEIYLAVGYGFLTLLLIQYRGLCHEWINWTDNIAKFTEKDIVEWYSSRLEKERGSTEISSSSSTDGSPHDTPADELKKSALQAFRSSVAHNSTNLSAFTQAVRGPDPLVRHVVKSMPYIEWLLKKDVGETSKPEETFSVGWFSQLSQALRRQQQMAQGLKEHNIFMLFRYSRYDIGGNVGLFIICLMDRWVSITMSANSAPIDNFTIFTSRYAICFAILYFCASVMTLDSTLQQYWKASYELSDEKLSSLEDADRVSQEWERSRRGIYRSAFLKMGRRLLLLMGCSTIAVWNLVEDRNMVEMYYLYILGYTAVIFFQFNRCFTTDQGSHVSAIFVAAFAGYATGVTLHIVFRGNGLFFADVIALNVAAISAAGLTSIWAIKDWGKVPLKEDSQKESKTSVFVQSRLGASPAGSSKPRWQSLPGTSLNPSDATGLPQRVLNFLWSSVDHPSKYYTTVVWSNNILESALDLWTNGKMHVTLSSRSAFIDAGLEDAVSIAKYDGSSLEIVVGSLGEIDLGNMSWELLAARVISEAILHHVARAVLGLTSQQAVHAEHILHGIETMSKRIELQLAGEDHSGMVALNEEMRHTFLRLVCFDTEVDSEWHLLPPGVRLAMFQQISGEATTPGVELQRWLTSKAVDIACINFHISLCHLIQEKVNERLQLTLTNIHRDSGVEDGTADRELTSLYGRPSFLVWIILAILHFPLNLTKWISIISGGGSHVERELWFNLRHYPRIRPFVTYPASLFWRVGWWLKNACTSLLLIYHHAALVNISRLAKKGASRTLCKDRVVVEIRRKQITGFASLSEETKTSFRMEMFDGALSTRPTNGTPLATAVYDESFRLVSRRDFAKNSDSSTIYRYPDASRSRYPSCKTITTQEYTKQCFYDRKGRVLHGTMSFGESLEYSFRYFYKSSPKNSHEILKVEFRRSRPISSDSLAVYWGTPLRENLSEKLNWVPSDRVCKVVRVIEGKKYITTSDYQHRRDPVMMTVVEETETGTRAAVGKAPQVFEHEDLFLQRPSDAYFENDDLLIQHRQDHVRRLAKFCGRKLTWTSLISPSAWLYRRKKVVYRPVPTWWLRTELWDHWRKSGALDAIVACWMDELILREEPLLKRYWSARNAGQLSKAKAALDSCIEQIVSAIEIEKDVSEVCLLPIKSSDLYAMGLSRDANELTMRPSECFKDTDKRISVIFNDIGCWPDAPGGVSNCRRDLVNGHSTIRNHVLAESANEYGIPRFQVEKSVQSLKMLPLWGLDGRSPNHGVIDNLLESEVDAKIAATDTTRDIAQTFVPLLKLFIKGARSRHISRQDMIKYSNAVLGMFKFFEHKDYNETWKSKEVFSGWIEAWLTCHNDTTNIVDPTSHFPLEKPSMTDFRTALEIYSSYFFIFSVQTPEHCPKVFQSTHHGISSLFGLLLKYRRGSTFGIWDHAILWRECCLNISPAQSTLSLPVQSILLSGISLAMKLAYFHADVVLPCTPVFNPIWEQDLGTDSNLLLHKNKFSRKIDPIVNGVSNMDAFQPVTTTKTTTPTVIMLSNVQFIKDIKTSILAADVIVNKYGFTDYALHIYGARDREPSYDIDMTRLIDSLNLSSHVLLKGFGKPHIALQDAWLFMNSSLSEGLPLAIAEAALAAVPIVATAVGATALVLTNPDDPTVRYGEIVPPNDPTALARAQIAMLAMAGPWAKYAGDVDKRGSVPPHLLMPENLTTNDVKWLRKRMDDKTEDRKKLGMMGRQMVLRGFHGKRYLREHEQMYWIQWHLSCMRRREKDLGLKRKGWNGVEWDDSGERWISSSSESESGNSGTTNNNKSLGRKRSVRWQEFTSGRMSTEKKSPYSGKRLSKVRVDGQREVTESVVEVV</sequence>
<feature type="transmembrane region" description="Helical" evidence="3">
    <location>
        <begin position="1262"/>
        <end position="1285"/>
    </location>
</feature>
<feature type="region of interest" description="Disordered" evidence="2">
    <location>
        <begin position="2838"/>
        <end position="2894"/>
    </location>
</feature>
<feature type="transmembrane region" description="Helical" evidence="3">
    <location>
        <begin position="1035"/>
        <end position="1054"/>
    </location>
</feature>
<evidence type="ECO:0000313" key="6">
    <source>
        <dbReference type="EMBL" id="KAK4223260.1"/>
    </source>
</evidence>
<feature type="compositionally biased region" description="Low complexity" evidence="2">
    <location>
        <begin position="101"/>
        <end position="112"/>
    </location>
</feature>
<feature type="transmembrane region" description="Helical" evidence="3">
    <location>
        <begin position="1357"/>
        <end position="1375"/>
    </location>
</feature>
<feature type="compositionally biased region" description="Low complexity" evidence="2">
    <location>
        <begin position="2840"/>
        <end position="2856"/>
    </location>
</feature>
<reference evidence="6" key="1">
    <citation type="journal article" date="2023" name="Mol. Phylogenet. Evol.">
        <title>Genome-scale phylogeny and comparative genomics of the fungal order Sordariales.</title>
        <authorList>
            <person name="Hensen N."/>
            <person name="Bonometti L."/>
            <person name="Westerberg I."/>
            <person name="Brannstrom I.O."/>
            <person name="Guillou S."/>
            <person name="Cros-Aarteil S."/>
            <person name="Calhoun S."/>
            <person name="Haridas S."/>
            <person name="Kuo A."/>
            <person name="Mondo S."/>
            <person name="Pangilinan J."/>
            <person name="Riley R."/>
            <person name="LaButti K."/>
            <person name="Andreopoulos B."/>
            <person name="Lipzen A."/>
            <person name="Chen C."/>
            <person name="Yan M."/>
            <person name="Daum C."/>
            <person name="Ng V."/>
            <person name="Clum A."/>
            <person name="Steindorff A."/>
            <person name="Ohm R.A."/>
            <person name="Martin F."/>
            <person name="Silar P."/>
            <person name="Natvig D.O."/>
            <person name="Lalanne C."/>
            <person name="Gautier V."/>
            <person name="Ament-Velasquez S.L."/>
            <person name="Kruys A."/>
            <person name="Hutchinson M.I."/>
            <person name="Powell A.J."/>
            <person name="Barry K."/>
            <person name="Miller A.N."/>
            <person name="Grigoriev I.V."/>
            <person name="Debuchy R."/>
            <person name="Gladieux P."/>
            <person name="Hiltunen Thoren M."/>
            <person name="Johannesson H."/>
        </authorList>
    </citation>
    <scope>NUCLEOTIDE SEQUENCE</scope>
    <source>
        <strain evidence="6">CBS 990.96</strain>
    </source>
</reference>
<keyword evidence="3" id="KW-0472">Membrane</keyword>
<feature type="region of interest" description="Disordered" evidence="2">
    <location>
        <begin position="1112"/>
        <end position="1131"/>
    </location>
</feature>
<name>A0AAN7BH53_9PEZI</name>
<keyword evidence="1" id="KW-0808">Transferase</keyword>
<feature type="transmembrane region" description="Helical" evidence="3">
    <location>
        <begin position="1414"/>
        <end position="1437"/>
    </location>
</feature>
<evidence type="ECO:0000256" key="3">
    <source>
        <dbReference type="SAM" id="Phobius"/>
    </source>
</evidence>
<dbReference type="EMBL" id="MU865433">
    <property type="protein sequence ID" value="KAK4223260.1"/>
    <property type="molecule type" value="Genomic_DNA"/>
</dbReference>
<organism evidence="6 7">
    <name type="scientific">Podospora fimiseda</name>
    <dbReference type="NCBI Taxonomy" id="252190"/>
    <lineage>
        <taxon>Eukaryota</taxon>
        <taxon>Fungi</taxon>
        <taxon>Dikarya</taxon>
        <taxon>Ascomycota</taxon>
        <taxon>Pezizomycotina</taxon>
        <taxon>Sordariomycetes</taxon>
        <taxon>Sordariomycetidae</taxon>
        <taxon>Sordariales</taxon>
        <taxon>Podosporaceae</taxon>
        <taxon>Podospora</taxon>
    </lineage>
</organism>
<feature type="compositionally biased region" description="Low complexity" evidence="2">
    <location>
        <begin position="1113"/>
        <end position="1123"/>
    </location>
</feature>
<dbReference type="InterPro" id="IPR001296">
    <property type="entry name" value="Glyco_trans_1"/>
</dbReference>
<dbReference type="SUPFAM" id="SSF53756">
    <property type="entry name" value="UDP-Glycosyltransferase/glycogen phosphorylase"/>
    <property type="match status" value="1"/>
</dbReference>
<dbReference type="InterPro" id="IPR022622">
    <property type="entry name" value="DUF3492"/>
</dbReference>
<feature type="domain" description="DUF3492" evidence="5">
    <location>
        <begin position="2250"/>
        <end position="2527"/>
    </location>
</feature>
<accession>A0AAN7BH53</accession>
<evidence type="ECO:0000256" key="1">
    <source>
        <dbReference type="ARBA" id="ARBA00022676"/>
    </source>
</evidence>
<evidence type="ECO:0000313" key="7">
    <source>
        <dbReference type="Proteomes" id="UP001301958"/>
    </source>
</evidence>
<evidence type="ECO:0000256" key="2">
    <source>
        <dbReference type="SAM" id="MobiDB-lite"/>
    </source>
</evidence>
<dbReference type="PANTHER" id="PTHR12526:SF630">
    <property type="entry name" value="GLYCOSYLTRANSFERASE"/>
    <property type="match status" value="1"/>
</dbReference>
<feature type="transmembrane region" description="Helical" evidence="3">
    <location>
        <begin position="932"/>
        <end position="957"/>
    </location>
</feature>
<feature type="transmembrane region" description="Helical" evidence="3">
    <location>
        <begin position="1232"/>
        <end position="1250"/>
    </location>
</feature>
<feature type="region of interest" description="Disordered" evidence="2">
    <location>
        <begin position="1463"/>
        <end position="1486"/>
    </location>
</feature>
<feature type="transmembrane region" description="Helical" evidence="3">
    <location>
        <begin position="46"/>
        <end position="67"/>
    </location>
</feature>
<protein>
    <submittedName>
        <fullName evidence="6">Family 4 putative glycosyltransferase</fullName>
    </submittedName>
</protein>
<keyword evidence="7" id="KW-1185">Reference proteome</keyword>
<dbReference type="Pfam" id="PF00534">
    <property type="entry name" value="Glycos_transf_1"/>
    <property type="match status" value="1"/>
</dbReference>
<feature type="transmembrane region" description="Helical" evidence="3">
    <location>
        <begin position="1060"/>
        <end position="1079"/>
    </location>
</feature>
<feature type="transmembrane region" description="Helical" evidence="3">
    <location>
        <begin position="892"/>
        <end position="912"/>
    </location>
</feature>
<dbReference type="PANTHER" id="PTHR12526">
    <property type="entry name" value="GLYCOSYLTRANSFERASE"/>
    <property type="match status" value="1"/>
</dbReference>
<keyword evidence="1" id="KW-0328">Glycosyltransferase</keyword>
<gene>
    <name evidence="6" type="ORF">QBC38DRAFT_54123</name>
</gene>
<dbReference type="Pfam" id="PF11997">
    <property type="entry name" value="DUF3492"/>
    <property type="match status" value="1"/>
</dbReference>
<evidence type="ECO:0000259" key="5">
    <source>
        <dbReference type="Pfam" id="PF11997"/>
    </source>
</evidence>
<dbReference type="Gene3D" id="3.40.50.2000">
    <property type="entry name" value="Glycogen Phosphorylase B"/>
    <property type="match status" value="1"/>
</dbReference>
<keyword evidence="3" id="KW-0812">Transmembrane</keyword>
<feature type="region of interest" description="Disordered" evidence="2">
    <location>
        <begin position="80"/>
        <end position="114"/>
    </location>
</feature>
<feature type="transmembrane region" description="Helical" evidence="3">
    <location>
        <begin position="969"/>
        <end position="990"/>
    </location>
</feature>
<feature type="domain" description="Glycosyl transferase family 1" evidence="4">
    <location>
        <begin position="2570"/>
        <end position="2727"/>
    </location>
</feature>
<reference evidence="6" key="2">
    <citation type="submission" date="2023-05" db="EMBL/GenBank/DDBJ databases">
        <authorList>
            <consortium name="Lawrence Berkeley National Laboratory"/>
            <person name="Steindorff A."/>
            <person name="Hensen N."/>
            <person name="Bonometti L."/>
            <person name="Westerberg I."/>
            <person name="Brannstrom I.O."/>
            <person name="Guillou S."/>
            <person name="Cros-Aarteil S."/>
            <person name="Calhoun S."/>
            <person name="Haridas S."/>
            <person name="Kuo A."/>
            <person name="Mondo S."/>
            <person name="Pangilinan J."/>
            <person name="Riley R."/>
            <person name="Labutti K."/>
            <person name="Andreopoulos B."/>
            <person name="Lipzen A."/>
            <person name="Chen C."/>
            <person name="Yanf M."/>
            <person name="Daum C."/>
            <person name="Ng V."/>
            <person name="Clum A."/>
            <person name="Ohm R."/>
            <person name="Martin F."/>
            <person name="Silar P."/>
            <person name="Natvig D."/>
            <person name="Lalanne C."/>
            <person name="Gautier V."/>
            <person name="Ament-Velasquez S.L."/>
            <person name="Kruys A."/>
            <person name="Hutchinson M.I."/>
            <person name="Powell A.J."/>
            <person name="Barry K."/>
            <person name="Miller A.N."/>
            <person name="Grigoriev I.V."/>
            <person name="Debuchy R."/>
            <person name="Gladieux P."/>
            <person name="Thoren M.H."/>
            <person name="Johannesson H."/>
        </authorList>
    </citation>
    <scope>NUCLEOTIDE SEQUENCE</scope>
    <source>
        <strain evidence="6">CBS 990.96</strain>
    </source>
</reference>
<evidence type="ECO:0000259" key="4">
    <source>
        <dbReference type="Pfam" id="PF00534"/>
    </source>
</evidence>